<keyword evidence="2" id="KW-1185">Reference proteome</keyword>
<name>A0ACC3AA98_9EURO</name>
<proteinExistence type="predicted"/>
<dbReference type="Proteomes" id="UP001172386">
    <property type="component" value="Unassembled WGS sequence"/>
</dbReference>
<sequence>MQVSGGYAVQGNVYHNHVALQPDPTEVMRRRLLNDLYYESMNSRKCAIHSADAATCDWIWNTNFVDWVRVSEPESNAFWICGKPGSGKSTLMKYLSNCRELKSELPEADWTVVNFYFDFRLKEQVGNTLEGLQRSLLIQIIEQTPNLPPSIHAVAKSCDASMTTFNELFEKVFAAPTLHLFITVDGLDEYSGNMRLLMEFLLSVSRRKNVKLCLASRPNATIKLFLGSHSLQMSDHNSEGIRKYIDTAIEPFVEALSEVRLEDIRFDVEQRAEGVFLWVYFAVEEILQACSAGDTAEEIQTRLNNIPDALDALYQRMLDSIPEKRAVEAAIIYALVDSAEVPLNVTLLHSIMTFLSSECCSECQIATVDNEQVFERRLQASMGGFLHLQKEESIPYEPVYARKMRLAEHGTAITYVRIMHKTVTSYMSRSAWVQKQLPLSFTNWFPDYICERLAAKALVAGDTRAGSHLEHILASMHGTFSSLKDFRLLIEQITGDDVLARWTPLIHFSIVYIFSRCLDVIFRGENTQLTNALEVMLRTRLATLHFAMSFVHYEDYIRPSNKYLDPEVGDLMLAAAHCHYTYVTAHEDRIKSLQDYQQDGILVQLTSISDLYGGPCLMGLYHDKTKHITDVDVRGIVKLVLSHQRVITSFHVALCLLMGTLETSFIADKLLLKSDEFARLTIWMPSWNAFLWDALKSRNLLFIWAYGATFSWAEDSHPEAQLHMLLSLGCNIDYQNKAGMNVVHYLVTTHLFGHVIGLDSPGIWFLDIPFWDRADEDYSSVLHVVEKLYLVEEHGASFTTIGKYGTPLQAFTRSRGLLLQDLQGKLLRRRTNNGYLAKVMIILDELGFLLKHKEAKGHLPRPMVQEYDLQHYRCWPRKWCNVCSGGSTVVYNEEHLENPEDHECLGEVDSTDEDESSNESSSRVEEEEEDQEFSDDKIVDSRSGTITTFPTSQSQEADSSDEGTGDSKIDQVKKLKRQASISLSLSGTSKKQKKSSTDW</sequence>
<organism evidence="1 2">
    <name type="scientific">Neophaeococcomyces mojaviensis</name>
    <dbReference type="NCBI Taxonomy" id="3383035"/>
    <lineage>
        <taxon>Eukaryota</taxon>
        <taxon>Fungi</taxon>
        <taxon>Dikarya</taxon>
        <taxon>Ascomycota</taxon>
        <taxon>Pezizomycotina</taxon>
        <taxon>Eurotiomycetes</taxon>
        <taxon>Chaetothyriomycetidae</taxon>
        <taxon>Chaetothyriales</taxon>
        <taxon>Chaetothyriales incertae sedis</taxon>
        <taxon>Neophaeococcomyces</taxon>
    </lineage>
</organism>
<gene>
    <name evidence="1" type="ORF">H2198_003821</name>
</gene>
<evidence type="ECO:0000313" key="2">
    <source>
        <dbReference type="Proteomes" id="UP001172386"/>
    </source>
</evidence>
<evidence type="ECO:0000313" key="1">
    <source>
        <dbReference type="EMBL" id="KAJ9658248.1"/>
    </source>
</evidence>
<reference evidence="1" key="1">
    <citation type="submission" date="2022-10" db="EMBL/GenBank/DDBJ databases">
        <title>Culturing micro-colonial fungi from biological soil crusts in the Mojave desert and describing Neophaeococcomyces mojavensis, and introducing the new genera and species Taxawa tesnikishii.</title>
        <authorList>
            <person name="Kurbessoian T."/>
            <person name="Stajich J.E."/>
        </authorList>
    </citation>
    <scope>NUCLEOTIDE SEQUENCE</scope>
    <source>
        <strain evidence="1">JES_112</strain>
    </source>
</reference>
<dbReference type="EMBL" id="JAPDRQ010000053">
    <property type="protein sequence ID" value="KAJ9658248.1"/>
    <property type="molecule type" value="Genomic_DNA"/>
</dbReference>
<protein>
    <submittedName>
        <fullName evidence="1">Uncharacterized protein</fullName>
    </submittedName>
</protein>
<comment type="caution">
    <text evidence="1">The sequence shown here is derived from an EMBL/GenBank/DDBJ whole genome shotgun (WGS) entry which is preliminary data.</text>
</comment>
<accession>A0ACC3AA98</accession>